<dbReference type="AlphaFoldDB" id="A0A7S4C7M1"/>
<organism evidence="2">
    <name type="scientific">Chrysotila carterae</name>
    <name type="common">Marine alga</name>
    <name type="synonym">Syracosphaera carterae</name>
    <dbReference type="NCBI Taxonomy" id="13221"/>
    <lineage>
        <taxon>Eukaryota</taxon>
        <taxon>Haptista</taxon>
        <taxon>Haptophyta</taxon>
        <taxon>Prymnesiophyceae</taxon>
        <taxon>Isochrysidales</taxon>
        <taxon>Isochrysidaceae</taxon>
        <taxon>Chrysotila</taxon>
    </lineage>
</organism>
<proteinExistence type="predicted"/>
<feature type="compositionally biased region" description="Low complexity" evidence="1">
    <location>
        <begin position="185"/>
        <end position="205"/>
    </location>
</feature>
<protein>
    <submittedName>
        <fullName evidence="2">Uncharacterized protein</fullName>
    </submittedName>
</protein>
<reference evidence="2" key="1">
    <citation type="submission" date="2021-01" db="EMBL/GenBank/DDBJ databases">
        <authorList>
            <person name="Corre E."/>
            <person name="Pelletier E."/>
            <person name="Niang G."/>
            <person name="Scheremetjew M."/>
            <person name="Finn R."/>
            <person name="Kale V."/>
            <person name="Holt S."/>
            <person name="Cochrane G."/>
            <person name="Meng A."/>
            <person name="Brown T."/>
            <person name="Cohen L."/>
        </authorList>
    </citation>
    <scope>NUCLEOTIDE SEQUENCE</scope>
    <source>
        <strain evidence="2">CCMP645</strain>
    </source>
</reference>
<evidence type="ECO:0000256" key="1">
    <source>
        <dbReference type="SAM" id="MobiDB-lite"/>
    </source>
</evidence>
<evidence type="ECO:0000313" key="2">
    <source>
        <dbReference type="EMBL" id="CAE0788810.1"/>
    </source>
</evidence>
<accession>A0A7S4C7M1</accession>
<feature type="compositionally biased region" description="Basic and acidic residues" evidence="1">
    <location>
        <begin position="52"/>
        <end position="65"/>
    </location>
</feature>
<feature type="region of interest" description="Disordered" evidence="1">
    <location>
        <begin position="175"/>
        <end position="228"/>
    </location>
</feature>
<gene>
    <name evidence="2" type="ORF">PCAR00345_LOCUS41519</name>
</gene>
<feature type="region of interest" description="Disordered" evidence="1">
    <location>
        <begin position="43"/>
        <end position="73"/>
    </location>
</feature>
<sequence length="291" mass="31527">MSYQFTPGYNVADLTTTLTLDVWNDKLVREDRARREWHKRWGPAFGLSSRPDTPEPELRRVHPSQERPPSSGLAQTVPLEAATLKCNAAIAQTHMIPGRPPSVASVRSLNDRASQRCSVRSGASGASIPGVGAFSVTSSSKARKELLLERQEQLKMQLKQVEAMLGRAAPSTNLSINSADWQRPATSASVRSTSSHASRASNASDATRRQNTRAQPRLGRAQPHHSTAVDAVIVPQPRAHSSLAYNAAEYAVPLCLPRARKEEAFKSRAGAGFSLPGARLSASMTAFDERA</sequence>
<dbReference type="EMBL" id="HBIZ01067898">
    <property type="protein sequence ID" value="CAE0788810.1"/>
    <property type="molecule type" value="Transcribed_RNA"/>
</dbReference>
<name>A0A7S4C7M1_CHRCT</name>